<keyword evidence="6" id="KW-0378">Hydrolase</keyword>
<dbReference type="GO" id="GO:0003924">
    <property type="term" value="F:GTPase activity"/>
    <property type="evidence" value="ECO:0007669"/>
    <property type="project" value="InterPro"/>
</dbReference>
<keyword evidence="9" id="KW-0342">GTP-binding</keyword>
<dbReference type="PROSITE" id="PS51721">
    <property type="entry name" value="G_CP"/>
    <property type="match status" value="1"/>
</dbReference>
<keyword evidence="4" id="KW-0699">rRNA-binding</keyword>
<evidence type="ECO:0000259" key="10">
    <source>
        <dbReference type="PROSITE" id="PS50936"/>
    </source>
</evidence>
<organism evidence="12 13">
    <name type="scientific">Candidatus Tanganyikabacteria bacterium</name>
    <dbReference type="NCBI Taxonomy" id="2961651"/>
    <lineage>
        <taxon>Bacteria</taxon>
        <taxon>Bacillati</taxon>
        <taxon>Candidatus Sericytochromatia</taxon>
        <taxon>Candidatus Tanganyikabacteria</taxon>
    </lineage>
</organism>
<evidence type="ECO:0000256" key="1">
    <source>
        <dbReference type="ARBA" id="ARBA00022490"/>
    </source>
</evidence>
<evidence type="ECO:0000256" key="9">
    <source>
        <dbReference type="ARBA" id="ARBA00023134"/>
    </source>
</evidence>
<dbReference type="Gene3D" id="3.40.50.300">
    <property type="entry name" value="P-loop containing nucleotide triphosphate hydrolases"/>
    <property type="match status" value="1"/>
</dbReference>
<evidence type="ECO:0000313" key="13">
    <source>
        <dbReference type="Proteomes" id="UP000703893"/>
    </source>
</evidence>
<keyword evidence="1" id="KW-0963">Cytoplasm</keyword>
<feature type="domain" description="CP-type G" evidence="11">
    <location>
        <begin position="10"/>
        <end position="170"/>
    </location>
</feature>
<evidence type="ECO:0000256" key="8">
    <source>
        <dbReference type="ARBA" id="ARBA00022884"/>
    </source>
</evidence>
<evidence type="ECO:0000256" key="7">
    <source>
        <dbReference type="ARBA" id="ARBA00022833"/>
    </source>
</evidence>
<dbReference type="SUPFAM" id="SSF52540">
    <property type="entry name" value="P-loop containing nucleoside triphosphate hydrolases"/>
    <property type="match status" value="1"/>
</dbReference>
<dbReference type="Gene3D" id="1.10.40.50">
    <property type="entry name" value="Probable gtpase engc, domain 3"/>
    <property type="match status" value="1"/>
</dbReference>
<keyword evidence="7" id="KW-0862">Zinc</keyword>
<evidence type="ECO:0000259" key="11">
    <source>
        <dbReference type="PROSITE" id="PS51721"/>
    </source>
</evidence>
<keyword evidence="8" id="KW-0694">RNA-binding</keyword>
<name>A0A938BIB5_9BACT</name>
<dbReference type="Pfam" id="PF03193">
    <property type="entry name" value="RsgA_GTPase"/>
    <property type="match status" value="1"/>
</dbReference>
<keyword evidence="3" id="KW-0479">Metal-binding</keyword>
<dbReference type="AlphaFoldDB" id="A0A938BIB5"/>
<protein>
    <submittedName>
        <fullName evidence="12">Ribosome small subunit-dependent GTPase A</fullName>
    </submittedName>
</protein>
<dbReference type="InterPro" id="IPR004881">
    <property type="entry name" value="Ribosome_biogen_GTPase_RsgA"/>
</dbReference>
<evidence type="ECO:0000256" key="2">
    <source>
        <dbReference type="ARBA" id="ARBA00022517"/>
    </source>
</evidence>
<dbReference type="Proteomes" id="UP000703893">
    <property type="component" value="Unassembled WGS sequence"/>
</dbReference>
<evidence type="ECO:0000256" key="6">
    <source>
        <dbReference type="ARBA" id="ARBA00022801"/>
    </source>
</evidence>
<keyword evidence="5" id="KW-0547">Nucleotide-binding</keyword>
<dbReference type="PANTHER" id="PTHR32120">
    <property type="entry name" value="SMALL RIBOSOMAL SUBUNIT BIOGENESIS GTPASE RSGA"/>
    <property type="match status" value="1"/>
</dbReference>
<dbReference type="GO" id="GO:0005525">
    <property type="term" value="F:GTP binding"/>
    <property type="evidence" value="ECO:0007669"/>
    <property type="project" value="UniProtKB-KW"/>
</dbReference>
<gene>
    <name evidence="12" type="primary">rsgA</name>
    <name evidence="12" type="ORF">FJZ00_03550</name>
</gene>
<proteinExistence type="predicted"/>
<dbReference type="PANTHER" id="PTHR32120:SF10">
    <property type="entry name" value="SMALL RIBOSOMAL SUBUNIT BIOGENESIS GTPASE RSGA"/>
    <property type="match status" value="1"/>
</dbReference>
<dbReference type="PROSITE" id="PS50936">
    <property type="entry name" value="ENGC_GTPASE"/>
    <property type="match status" value="1"/>
</dbReference>
<evidence type="ECO:0000256" key="5">
    <source>
        <dbReference type="ARBA" id="ARBA00022741"/>
    </source>
</evidence>
<feature type="domain" description="EngC GTPase" evidence="10">
    <location>
        <begin position="19"/>
        <end position="168"/>
    </location>
</feature>
<dbReference type="CDD" id="cd01854">
    <property type="entry name" value="YjeQ_EngC"/>
    <property type="match status" value="1"/>
</dbReference>
<dbReference type="InterPro" id="IPR027417">
    <property type="entry name" value="P-loop_NTPase"/>
</dbReference>
<dbReference type="GO" id="GO:0019843">
    <property type="term" value="F:rRNA binding"/>
    <property type="evidence" value="ECO:0007669"/>
    <property type="project" value="UniProtKB-KW"/>
</dbReference>
<dbReference type="InterPro" id="IPR030378">
    <property type="entry name" value="G_CP_dom"/>
</dbReference>
<dbReference type="EMBL" id="VGJX01000150">
    <property type="protein sequence ID" value="MBM3274202.1"/>
    <property type="molecule type" value="Genomic_DNA"/>
</dbReference>
<dbReference type="GO" id="GO:0046872">
    <property type="term" value="F:metal ion binding"/>
    <property type="evidence" value="ECO:0007669"/>
    <property type="project" value="UniProtKB-KW"/>
</dbReference>
<evidence type="ECO:0000313" key="12">
    <source>
        <dbReference type="EMBL" id="MBM3274202.1"/>
    </source>
</evidence>
<keyword evidence="2" id="KW-0690">Ribosome biogenesis</keyword>
<accession>A0A938BIB5</accession>
<reference evidence="12 13" key="1">
    <citation type="submission" date="2019-03" db="EMBL/GenBank/DDBJ databases">
        <title>Lake Tanganyika Metagenome-Assembled Genomes (MAGs).</title>
        <authorList>
            <person name="Tran P."/>
        </authorList>
    </citation>
    <scope>NUCLEOTIDE SEQUENCE [LARGE SCALE GENOMIC DNA]</scope>
    <source>
        <strain evidence="12">K_DeepCast_65m_m2_236</strain>
    </source>
</reference>
<dbReference type="NCBIfam" id="TIGR00157">
    <property type="entry name" value="ribosome small subunit-dependent GTPase A"/>
    <property type="match status" value="1"/>
</dbReference>
<dbReference type="GO" id="GO:0042254">
    <property type="term" value="P:ribosome biogenesis"/>
    <property type="evidence" value="ECO:0007669"/>
    <property type="project" value="UniProtKB-KW"/>
</dbReference>
<evidence type="ECO:0000256" key="3">
    <source>
        <dbReference type="ARBA" id="ARBA00022723"/>
    </source>
</evidence>
<comment type="caution">
    <text evidence="12">The sequence shown here is derived from an EMBL/GenBank/DDBJ whole genome shotgun (WGS) entry which is preliminary data.</text>
</comment>
<evidence type="ECO:0000256" key="4">
    <source>
        <dbReference type="ARBA" id="ARBA00022730"/>
    </source>
</evidence>
<sequence length="239" mass="25608">MGIRPQGRRNPDGHPSLGANIDVAFLVAGADGDFNLRRLERYLIQARDGGATPVALLNKSDLVWADVLEARSSTIAALAPDLAVFPVCARSGAGLGALAPLLTPDRTLALLGSSGVGKSTLANALLGRPLQETRAVREDDSRGRHTTTGRRLLRLPGGAYLLDTPGMREPALWSDGETVLDVFADVRETALGCRFRNCRHDREPDCAVNRAVSEGTLDAKRVRSFRKLADEAGGRRAHL</sequence>
<dbReference type="InterPro" id="IPR010914">
    <property type="entry name" value="RsgA_GTPase_dom"/>
</dbReference>